<proteinExistence type="predicted"/>
<dbReference type="Proteomes" id="UP000256514">
    <property type="component" value="Unassembled WGS sequence"/>
</dbReference>
<gene>
    <name evidence="1" type="ORF">CQA54_04045</name>
</gene>
<evidence type="ECO:0000313" key="2">
    <source>
        <dbReference type="Proteomes" id="UP000256514"/>
    </source>
</evidence>
<dbReference type="EMBL" id="NXLT01000003">
    <property type="protein sequence ID" value="RDU67176.1"/>
    <property type="molecule type" value="Genomic_DNA"/>
</dbReference>
<dbReference type="AlphaFoldDB" id="A0A3D8IQJ8"/>
<evidence type="ECO:0000313" key="1">
    <source>
        <dbReference type="EMBL" id="RDU67176.1"/>
    </source>
</evidence>
<accession>A0A3D8IQJ8</accession>
<keyword evidence="2" id="KW-1185">Reference proteome</keyword>
<organism evidence="1 2">
    <name type="scientific">Helicobacter equorum</name>
    <dbReference type="NCBI Taxonomy" id="361872"/>
    <lineage>
        <taxon>Bacteria</taxon>
        <taxon>Pseudomonadati</taxon>
        <taxon>Campylobacterota</taxon>
        <taxon>Epsilonproteobacteria</taxon>
        <taxon>Campylobacterales</taxon>
        <taxon>Helicobacteraceae</taxon>
        <taxon>Helicobacter</taxon>
    </lineage>
</organism>
<reference evidence="1 2" key="1">
    <citation type="submission" date="2018-04" db="EMBL/GenBank/DDBJ databases">
        <title>Novel Campyloabacter and Helicobacter Species and Strains.</title>
        <authorList>
            <person name="Mannion A.J."/>
            <person name="Shen Z."/>
            <person name="Fox J.G."/>
        </authorList>
    </citation>
    <scope>NUCLEOTIDE SEQUENCE [LARGE SCALE GENOMIC DNA]</scope>
    <source>
        <strain evidence="1 2">MIT 12-6600</strain>
    </source>
</reference>
<name>A0A3D8IQJ8_9HELI</name>
<sequence length="176" mass="19434">MHKVSASGVCTNPQDRRCQEAITESCETFINNSEDYEWCKDKIISTNTTAYGNYVMLANDTPMAISAMIQAEDTSGLMAIIQAMPDIIGEDIATLEEQQGSNFIADTFCYENLSPQSLEILLQVGKLDPRDRKCTLHTSLLEGIKQKCNALTHNKDSGALKSCESIRALLEQYGAQ</sequence>
<protein>
    <submittedName>
        <fullName evidence="1">Uncharacterized protein</fullName>
    </submittedName>
</protein>
<comment type="caution">
    <text evidence="1">The sequence shown here is derived from an EMBL/GenBank/DDBJ whole genome shotgun (WGS) entry which is preliminary data.</text>
</comment>
<dbReference type="RefSeq" id="WP_115570910.1">
    <property type="nucleotide sequence ID" value="NZ_NXLT01000003.1"/>
</dbReference>